<dbReference type="InterPro" id="IPR020845">
    <property type="entry name" value="AMP-binding_CS"/>
</dbReference>
<dbReference type="Gene3D" id="3.40.50.12780">
    <property type="entry name" value="N-terminal domain of ligase-like"/>
    <property type="match status" value="1"/>
</dbReference>
<evidence type="ECO:0000256" key="1">
    <source>
        <dbReference type="ARBA" id="ARBA00006432"/>
    </source>
</evidence>
<feature type="domain" description="AMP-dependent synthetase/ligase" evidence="3">
    <location>
        <begin position="56"/>
        <end position="240"/>
    </location>
</feature>
<dbReference type="PANTHER" id="PTHR43201">
    <property type="entry name" value="ACYL-COA SYNTHETASE"/>
    <property type="match status" value="1"/>
</dbReference>
<comment type="caution">
    <text evidence="5">The sequence shown here is derived from an EMBL/GenBank/DDBJ whole genome shotgun (WGS) entry which is preliminary data.</text>
</comment>
<evidence type="ECO:0000259" key="3">
    <source>
        <dbReference type="Pfam" id="PF00501"/>
    </source>
</evidence>
<sequence length="392" mass="41281">MALVMDNSAAGIATLVALLSLPVKVLCTERAHGELPFTPSVTISRYNEFTSGGGKAEAEEASTAEVLQLTSGSTGEPRIVRHPAGNIIKGARLYRDLYGYTADDKVLLPVSCAHSFGLVGGLAAALTSGAELLTLSDFSVKAIREGLIDGASIVLGSPLLYRMLAASGPIRAPALRVALSSGGPLDVETAAAAERILHRPVLQVYGTTETGLIACRRPADQDIAPESVGSAVPGVEWRLAQGKLLVRTSTMLIGYAGPAGTEPGADGFYDTGDLAEVDEQGRLLLTARKATFINIGGRKVNPRAVERRAEEHPSISQARVFGLVHEHEEEIHAALVVGDGPRPALTDVVRFLRAGLAPHEIPRHLHFVDRLPTTSLGKVSLPDLLKLISEGA</sequence>
<protein>
    <submittedName>
        <fullName evidence="5">Class I adenylate-forming enzyme family protein</fullName>
    </submittedName>
</protein>
<comment type="similarity">
    <text evidence="1">Belongs to the ATP-dependent AMP-binding enzyme family.</text>
</comment>
<dbReference type="Proteomes" id="UP001596058">
    <property type="component" value="Unassembled WGS sequence"/>
</dbReference>
<dbReference type="SUPFAM" id="SSF56801">
    <property type="entry name" value="Acetyl-CoA synthetase-like"/>
    <property type="match status" value="1"/>
</dbReference>
<accession>A0ABW1D6A1</accession>
<dbReference type="Pfam" id="PF13193">
    <property type="entry name" value="AMP-binding_C"/>
    <property type="match status" value="1"/>
</dbReference>
<dbReference type="InterPro" id="IPR025110">
    <property type="entry name" value="AMP-bd_C"/>
</dbReference>
<evidence type="ECO:0000313" key="5">
    <source>
        <dbReference type="EMBL" id="MFC5833559.1"/>
    </source>
</evidence>
<keyword evidence="2" id="KW-0436">Ligase</keyword>
<proteinExistence type="inferred from homology"/>
<reference evidence="6" key="1">
    <citation type="journal article" date="2019" name="Int. J. Syst. Evol. Microbiol.">
        <title>The Global Catalogue of Microorganisms (GCM) 10K type strain sequencing project: providing services to taxonomists for standard genome sequencing and annotation.</title>
        <authorList>
            <consortium name="The Broad Institute Genomics Platform"/>
            <consortium name="The Broad Institute Genome Sequencing Center for Infectious Disease"/>
            <person name="Wu L."/>
            <person name="Ma J."/>
        </authorList>
    </citation>
    <scope>NUCLEOTIDE SEQUENCE [LARGE SCALE GENOMIC DNA]</scope>
    <source>
        <strain evidence="6">CCUG 53903</strain>
    </source>
</reference>
<feature type="domain" description="AMP-binding enzyme C-terminal" evidence="4">
    <location>
        <begin position="305"/>
        <end position="378"/>
    </location>
</feature>
<gene>
    <name evidence="5" type="ORF">ACFPZ3_57780</name>
</gene>
<dbReference type="Pfam" id="PF00501">
    <property type="entry name" value="AMP-binding"/>
    <property type="match status" value="1"/>
</dbReference>
<name>A0ABW1D6A1_9ACTN</name>
<organism evidence="5 6">
    <name type="scientific">Nonomuraea insulae</name>
    <dbReference type="NCBI Taxonomy" id="1616787"/>
    <lineage>
        <taxon>Bacteria</taxon>
        <taxon>Bacillati</taxon>
        <taxon>Actinomycetota</taxon>
        <taxon>Actinomycetes</taxon>
        <taxon>Streptosporangiales</taxon>
        <taxon>Streptosporangiaceae</taxon>
        <taxon>Nonomuraea</taxon>
    </lineage>
</organism>
<dbReference type="InterPro" id="IPR000873">
    <property type="entry name" value="AMP-dep_synth/lig_dom"/>
</dbReference>
<dbReference type="Gene3D" id="3.30.300.30">
    <property type="match status" value="1"/>
</dbReference>
<keyword evidence="6" id="KW-1185">Reference proteome</keyword>
<evidence type="ECO:0000256" key="2">
    <source>
        <dbReference type="ARBA" id="ARBA00022598"/>
    </source>
</evidence>
<evidence type="ECO:0000259" key="4">
    <source>
        <dbReference type="Pfam" id="PF13193"/>
    </source>
</evidence>
<dbReference type="InterPro" id="IPR042099">
    <property type="entry name" value="ANL_N_sf"/>
</dbReference>
<dbReference type="InterPro" id="IPR045851">
    <property type="entry name" value="AMP-bd_C_sf"/>
</dbReference>
<evidence type="ECO:0000313" key="6">
    <source>
        <dbReference type="Proteomes" id="UP001596058"/>
    </source>
</evidence>
<dbReference type="PROSITE" id="PS00455">
    <property type="entry name" value="AMP_BINDING"/>
    <property type="match status" value="1"/>
</dbReference>
<dbReference type="CDD" id="cd04433">
    <property type="entry name" value="AFD_class_I"/>
    <property type="match status" value="1"/>
</dbReference>
<dbReference type="EMBL" id="JBHSPA010000094">
    <property type="protein sequence ID" value="MFC5833559.1"/>
    <property type="molecule type" value="Genomic_DNA"/>
</dbReference>
<dbReference type="PANTHER" id="PTHR43201:SF5">
    <property type="entry name" value="MEDIUM-CHAIN ACYL-COA LIGASE ACSF2, MITOCHONDRIAL"/>
    <property type="match status" value="1"/>
</dbReference>